<feature type="repeat" description="TPR" evidence="10">
    <location>
        <begin position="376"/>
        <end position="409"/>
    </location>
</feature>
<dbReference type="Pfam" id="PF13181">
    <property type="entry name" value="TPR_8"/>
    <property type="match status" value="1"/>
</dbReference>
<dbReference type="Gene3D" id="1.25.40.10">
    <property type="entry name" value="Tetratricopeptide repeat domain"/>
    <property type="match status" value="2"/>
</dbReference>
<dbReference type="EMBL" id="OU895877">
    <property type="protein sequence ID" value="CAG9797776.1"/>
    <property type="molecule type" value="Genomic_DNA"/>
</dbReference>
<evidence type="ECO:0000256" key="1">
    <source>
        <dbReference type="ARBA" id="ARBA00004572"/>
    </source>
</evidence>
<protein>
    <recommendedName>
        <fullName evidence="15">Mitochondrial import receptor subunit TOM70</fullName>
    </recommendedName>
</protein>
<dbReference type="PROSITE" id="PS50005">
    <property type="entry name" value="TPR"/>
    <property type="match status" value="5"/>
</dbReference>
<dbReference type="GO" id="GO:0030150">
    <property type="term" value="P:protein import into mitochondrial matrix"/>
    <property type="evidence" value="ECO:0007669"/>
    <property type="project" value="TreeGrafter"/>
</dbReference>
<feature type="compositionally biased region" description="Low complexity" evidence="11">
    <location>
        <begin position="66"/>
        <end position="82"/>
    </location>
</feature>
<keyword evidence="14" id="KW-1185">Reference proteome</keyword>
<keyword evidence="6 12" id="KW-1133">Transmembrane helix</keyword>
<name>A0A9N9WMM5_9DIPT</name>
<evidence type="ECO:0000256" key="2">
    <source>
        <dbReference type="ARBA" id="ARBA00022692"/>
    </source>
</evidence>
<dbReference type="SMART" id="SM00028">
    <property type="entry name" value="TPR"/>
    <property type="match status" value="9"/>
</dbReference>
<feature type="repeat" description="TPR" evidence="10">
    <location>
        <begin position="342"/>
        <end position="375"/>
    </location>
</feature>
<evidence type="ECO:0000256" key="5">
    <source>
        <dbReference type="ARBA" id="ARBA00022803"/>
    </source>
</evidence>
<dbReference type="Pfam" id="PF13432">
    <property type="entry name" value="TPR_16"/>
    <property type="match status" value="1"/>
</dbReference>
<dbReference type="Proteomes" id="UP001153620">
    <property type="component" value="Chromosome 1"/>
</dbReference>
<reference evidence="13" key="2">
    <citation type="submission" date="2022-10" db="EMBL/GenBank/DDBJ databases">
        <authorList>
            <consortium name="ENA_rothamsted_submissions"/>
            <consortium name="culmorum"/>
            <person name="King R."/>
        </authorList>
    </citation>
    <scope>NUCLEOTIDE SEQUENCE</scope>
</reference>
<keyword evidence="4" id="KW-1000">Mitochondrion outer membrane</keyword>
<sequence>MESTGSTFPKWQLAILIGTPVALGLGYLYWKNQNQSIEEGTDDDKTELKKKLTGDTKSISIDGDTAKSASSNANSPTTNASNGIPKEFESKQFKKLSPFEKAVKYKESGNDCFKNGKYDGAIELYDKAIEICPKSNSIDLSQFYQNRAAAYEQLKKWSNVSDDCTKALELNPKYVKALHRRARAFENLKQLELCLEDVTAVAILEGFQNNNSLIFADRILKELGLMHAKEAMINKEPVEPSTNFVTSYFKSFSQDPIHKVVVSSTEPKGFLKASKAFKNGQYNEVVSACNEEIESSEDDSDYKLEAILLRGTYYLLSGQFDKSLTDFNQVINNKDADPKLRSNALTKRASLQMQTDQREASFSDFEAAIKLDPENPDIYHHRGQVYLLVEQLDDAVNDFTKATDLAPKNPITYVHKLYSEYRQAVNEQDNTKLFAKIEEFSETVKNYPECIEVYSLFAQILSDQQQFQLADDYFEKAMNLEPNNAGLYVHRGLLLLQWKGDINEALKLLEKAIEVDEKCEFAYETLGTVEVQRGNLERAIALFDNAMKLAKSEMELTHIFSLRDAAQAQLNVTKKMGLTLASLMSNLPNF</sequence>
<evidence type="ECO:0000256" key="7">
    <source>
        <dbReference type="ARBA" id="ARBA00023128"/>
    </source>
</evidence>
<dbReference type="InterPro" id="IPR019734">
    <property type="entry name" value="TPR_rpt"/>
</dbReference>
<keyword evidence="3" id="KW-0677">Repeat</keyword>
<keyword evidence="7" id="KW-0496">Mitochondrion</keyword>
<gene>
    <name evidence="13" type="ORF">CHIRRI_LOCUS764</name>
</gene>
<organism evidence="13 14">
    <name type="scientific">Chironomus riparius</name>
    <dbReference type="NCBI Taxonomy" id="315576"/>
    <lineage>
        <taxon>Eukaryota</taxon>
        <taxon>Metazoa</taxon>
        <taxon>Ecdysozoa</taxon>
        <taxon>Arthropoda</taxon>
        <taxon>Hexapoda</taxon>
        <taxon>Insecta</taxon>
        <taxon>Pterygota</taxon>
        <taxon>Neoptera</taxon>
        <taxon>Endopterygota</taxon>
        <taxon>Diptera</taxon>
        <taxon>Nematocera</taxon>
        <taxon>Chironomoidea</taxon>
        <taxon>Chironomidae</taxon>
        <taxon>Chironominae</taxon>
        <taxon>Chironomus</taxon>
    </lineage>
</organism>
<evidence type="ECO:0000313" key="14">
    <source>
        <dbReference type="Proteomes" id="UP001153620"/>
    </source>
</evidence>
<dbReference type="PANTHER" id="PTHR46208:SF1">
    <property type="entry name" value="MITOCHONDRIAL IMPORT RECEPTOR SUBUNIT TOM70"/>
    <property type="match status" value="1"/>
</dbReference>
<evidence type="ECO:0000256" key="12">
    <source>
        <dbReference type="SAM" id="Phobius"/>
    </source>
</evidence>
<dbReference type="GO" id="GO:0008320">
    <property type="term" value="F:protein transmembrane transporter activity"/>
    <property type="evidence" value="ECO:0007669"/>
    <property type="project" value="TreeGrafter"/>
</dbReference>
<keyword evidence="8 12" id="KW-0472">Membrane</keyword>
<reference evidence="13" key="1">
    <citation type="submission" date="2022-01" db="EMBL/GenBank/DDBJ databases">
        <authorList>
            <person name="King R."/>
        </authorList>
    </citation>
    <scope>NUCLEOTIDE SEQUENCE</scope>
</reference>
<dbReference type="OrthoDB" id="66418at2759"/>
<evidence type="ECO:0000256" key="3">
    <source>
        <dbReference type="ARBA" id="ARBA00022737"/>
    </source>
</evidence>
<comment type="similarity">
    <text evidence="9">Belongs to the Tom70 family.</text>
</comment>
<evidence type="ECO:0000256" key="6">
    <source>
        <dbReference type="ARBA" id="ARBA00022989"/>
    </source>
</evidence>
<accession>A0A9N9WMM5</accession>
<dbReference type="SUPFAM" id="SSF48439">
    <property type="entry name" value="Protein prenylyltransferase"/>
    <property type="match status" value="1"/>
</dbReference>
<dbReference type="Pfam" id="PF13431">
    <property type="entry name" value="TPR_17"/>
    <property type="match status" value="1"/>
</dbReference>
<feature type="repeat" description="TPR" evidence="10">
    <location>
        <begin position="451"/>
        <end position="484"/>
    </location>
</feature>
<dbReference type="GO" id="GO:0005741">
    <property type="term" value="C:mitochondrial outer membrane"/>
    <property type="evidence" value="ECO:0007669"/>
    <property type="project" value="UniProtKB-SubCell"/>
</dbReference>
<evidence type="ECO:0000313" key="13">
    <source>
        <dbReference type="EMBL" id="CAG9797776.1"/>
    </source>
</evidence>
<evidence type="ECO:0000256" key="8">
    <source>
        <dbReference type="ARBA" id="ARBA00023136"/>
    </source>
</evidence>
<evidence type="ECO:0008006" key="15">
    <source>
        <dbReference type="Google" id="ProtNLM"/>
    </source>
</evidence>
<keyword evidence="2 12" id="KW-0812">Transmembrane</keyword>
<feature type="transmembrane region" description="Helical" evidence="12">
    <location>
        <begin position="12"/>
        <end position="30"/>
    </location>
</feature>
<evidence type="ECO:0000256" key="11">
    <source>
        <dbReference type="SAM" id="MobiDB-lite"/>
    </source>
</evidence>
<evidence type="ECO:0000256" key="10">
    <source>
        <dbReference type="PROSITE-ProRule" id="PRU00339"/>
    </source>
</evidence>
<dbReference type="Pfam" id="PF13414">
    <property type="entry name" value="TPR_11"/>
    <property type="match status" value="1"/>
</dbReference>
<comment type="subcellular location">
    <subcellularLocation>
        <location evidence="1">Mitochondrion outer membrane</location>
        <topology evidence="1">Single-pass membrane protein</topology>
    </subcellularLocation>
</comment>
<proteinExistence type="inferred from homology"/>
<feature type="repeat" description="TPR" evidence="10">
    <location>
        <begin position="102"/>
        <end position="135"/>
    </location>
</feature>
<dbReference type="GO" id="GO:0045039">
    <property type="term" value="P:protein insertion into mitochondrial inner membrane"/>
    <property type="evidence" value="ECO:0007669"/>
    <property type="project" value="TreeGrafter"/>
</dbReference>
<feature type="repeat" description="TPR" evidence="10">
    <location>
        <begin position="520"/>
        <end position="553"/>
    </location>
</feature>
<dbReference type="GO" id="GO:0030943">
    <property type="term" value="F:mitochondrion targeting sequence binding"/>
    <property type="evidence" value="ECO:0007669"/>
    <property type="project" value="TreeGrafter"/>
</dbReference>
<dbReference type="PANTHER" id="PTHR46208">
    <property type="entry name" value="MITOCHONDRIAL IMPORT RECEPTOR SUBUNIT TOM70"/>
    <property type="match status" value="1"/>
</dbReference>
<feature type="region of interest" description="Disordered" evidence="11">
    <location>
        <begin position="63"/>
        <end position="84"/>
    </location>
</feature>
<dbReference type="InterPro" id="IPR011990">
    <property type="entry name" value="TPR-like_helical_dom_sf"/>
</dbReference>
<evidence type="ECO:0000256" key="4">
    <source>
        <dbReference type="ARBA" id="ARBA00022787"/>
    </source>
</evidence>
<dbReference type="AlphaFoldDB" id="A0A9N9WMM5"/>
<dbReference type="SUPFAM" id="SSF48452">
    <property type="entry name" value="TPR-like"/>
    <property type="match status" value="1"/>
</dbReference>
<keyword evidence="5 10" id="KW-0802">TPR repeat</keyword>
<evidence type="ECO:0000256" key="9">
    <source>
        <dbReference type="ARBA" id="ARBA00038030"/>
    </source>
</evidence>